<organism evidence="2 3">
    <name type="scientific">Saxophila tyrrhenica</name>
    <dbReference type="NCBI Taxonomy" id="1690608"/>
    <lineage>
        <taxon>Eukaryota</taxon>
        <taxon>Fungi</taxon>
        <taxon>Dikarya</taxon>
        <taxon>Ascomycota</taxon>
        <taxon>Pezizomycotina</taxon>
        <taxon>Dothideomycetes</taxon>
        <taxon>Dothideomycetidae</taxon>
        <taxon>Mycosphaerellales</taxon>
        <taxon>Extremaceae</taxon>
        <taxon>Saxophila</taxon>
    </lineage>
</organism>
<dbReference type="InterPro" id="IPR036291">
    <property type="entry name" value="NAD(P)-bd_dom_sf"/>
</dbReference>
<dbReference type="Pfam" id="PF00106">
    <property type="entry name" value="adh_short"/>
    <property type="match status" value="1"/>
</dbReference>
<evidence type="ECO:0008006" key="4">
    <source>
        <dbReference type="Google" id="ProtNLM"/>
    </source>
</evidence>
<dbReference type="SUPFAM" id="SSF51735">
    <property type="entry name" value="NAD(P)-binding Rossmann-fold domains"/>
    <property type="match status" value="1"/>
</dbReference>
<accession>A0AAV9PSI2</accession>
<dbReference type="InterPro" id="IPR002347">
    <property type="entry name" value="SDR_fam"/>
</dbReference>
<evidence type="ECO:0000313" key="2">
    <source>
        <dbReference type="EMBL" id="KAK5175882.1"/>
    </source>
</evidence>
<name>A0AAV9PSI2_9PEZI</name>
<dbReference type="PANTHER" id="PTHR47534:SF3">
    <property type="entry name" value="ALCOHOL DEHYDROGENASE-LIKE C-TERMINAL DOMAIN-CONTAINING PROTEIN"/>
    <property type="match status" value="1"/>
</dbReference>
<dbReference type="PANTHER" id="PTHR47534">
    <property type="entry name" value="YALI0E05731P"/>
    <property type="match status" value="1"/>
</dbReference>
<dbReference type="Gene3D" id="3.40.50.720">
    <property type="entry name" value="NAD(P)-binding Rossmann-like Domain"/>
    <property type="match status" value="1"/>
</dbReference>
<keyword evidence="1" id="KW-0560">Oxidoreductase</keyword>
<gene>
    <name evidence="2" type="ORF">LTR77_001022</name>
</gene>
<dbReference type="AlphaFoldDB" id="A0AAV9PSI2"/>
<dbReference type="PRINTS" id="PR00081">
    <property type="entry name" value="GDHRDH"/>
</dbReference>
<dbReference type="Proteomes" id="UP001337655">
    <property type="component" value="Unassembled WGS sequence"/>
</dbReference>
<dbReference type="GeneID" id="89922371"/>
<sequence length="308" mass="33222">MVTLSEVRATNSKLSQPPMTAVFVGATSGIGLATLRAFSTHVAKPHAIIIGRSRSTFEPELENLRKINPEGNYTYFEADVSLMRNIDAVCSAITKYLNGGKIDLLFTSQGSLSFSGRHDTVEGLDLSVALRYYGRVRFTQLLLPHMNPKGGRAITVLAGTQEGKIFEDDLDLKQNYGLANAAGHFASLLSLSYDSLAAQHPGVGFVHVFPGLASTGLLGRSAEGALGVLMRWVVQPVLGLFIAKPEDVGERMWWLATQEGFVGGEGVAWTVDEKGEVGVNAVLKGYRERGLAGRVVEHNEMVSESTRA</sequence>
<keyword evidence="3" id="KW-1185">Reference proteome</keyword>
<reference evidence="2 3" key="1">
    <citation type="submission" date="2023-08" db="EMBL/GenBank/DDBJ databases">
        <title>Black Yeasts Isolated from many extreme environments.</title>
        <authorList>
            <person name="Coleine C."/>
            <person name="Stajich J.E."/>
            <person name="Selbmann L."/>
        </authorList>
    </citation>
    <scope>NUCLEOTIDE SEQUENCE [LARGE SCALE GENOMIC DNA]</scope>
    <source>
        <strain evidence="2 3">CCFEE 5935</strain>
    </source>
</reference>
<evidence type="ECO:0000313" key="3">
    <source>
        <dbReference type="Proteomes" id="UP001337655"/>
    </source>
</evidence>
<evidence type="ECO:0000256" key="1">
    <source>
        <dbReference type="ARBA" id="ARBA00023002"/>
    </source>
</evidence>
<proteinExistence type="predicted"/>
<dbReference type="RefSeq" id="XP_064664520.1">
    <property type="nucleotide sequence ID" value="XM_064798286.1"/>
</dbReference>
<dbReference type="EMBL" id="JAVRRT010000001">
    <property type="protein sequence ID" value="KAK5175882.1"/>
    <property type="molecule type" value="Genomic_DNA"/>
</dbReference>
<dbReference type="InterPro" id="IPR052228">
    <property type="entry name" value="Sec_Metab_Biosynth_Oxidored"/>
</dbReference>
<protein>
    <recommendedName>
        <fullName evidence="4">NAD(P)-binding protein</fullName>
    </recommendedName>
</protein>
<dbReference type="GO" id="GO:0016491">
    <property type="term" value="F:oxidoreductase activity"/>
    <property type="evidence" value="ECO:0007669"/>
    <property type="project" value="UniProtKB-KW"/>
</dbReference>
<comment type="caution">
    <text evidence="2">The sequence shown here is derived from an EMBL/GenBank/DDBJ whole genome shotgun (WGS) entry which is preliminary data.</text>
</comment>